<keyword evidence="8 13" id="KW-0675">Receptor</keyword>
<evidence type="ECO:0000256" key="6">
    <source>
        <dbReference type="ARBA" id="ARBA00023040"/>
    </source>
</evidence>
<dbReference type="Pfam" id="PF00001">
    <property type="entry name" value="7tm_1"/>
    <property type="match status" value="2"/>
</dbReference>
<evidence type="ECO:0000256" key="2">
    <source>
        <dbReference type="ARBA" id="ARBA00010663"/>
    </source>
</evidence>
<evidence type="ECO:0000256" key="1">
    <source>
        <dbReference type="ARBA" id="ARBA00004651"/>
    </source>
</evidence>
<evidence type="ECO:0000256" key="11">
    <source>
        <dbReference type="SAM" id="Phobius"/>
    </source>
</evidence>
<comment type="subcellular location">
    <subcellularLocation>
        <location evidence="1">Cell membrane</location>
        <topology evidence="1">Multi-pass membrane protein</topology>
    </subcellularLocation>
</comment>
<evidence type="ECO:0000256" key="3">
    <source>
        <dbReference type="ARBA" id="ARBA00022475"/>
    </source>
</evidence>
<comment type="caution">
    <text evidence="13">The sequence shown here is derived from an EMBL/GenBank/DDBJ whole genome shotgun (WGS) entry which is preliminary data.</text>
</comment>
<feature type="transmembrane region" description="Helical" evidence="11">
    <location>
        <begin position="333"/>
        <end position="359"/>
    </location>
</feature>
<dbReference type="Gene3D" id="1.20.1070.10">
    <property type="entry name" value="Rhodopsin 7-helix transmembrane proteins"/>
    <property type="match status" value="1"/>
</dbReference>
<dbReference type="PANTHER" id="PTHR24241:SF76">
    <property type="entry name" value="NEUROPEPTIDE SIFAMIDE RECEPTOR"/>
    <property type="match status" value="1"/>
</dbReference>
<dbReference type="SUPFAM" id="SSF81321">
    <property type="entry name" value="Family A G protein-coupled receptor-like"/>
    <property type="match status" value="1"/>
</dbReference>
<sequence>MVETPIRHFTLKFPMLQPPSPLLEMASLRLPDSEEFDVDTRRRSNNGNVPGTTTVATGPPGTSGTLLQMRNDLGDYLNNLITEAIATTSPRATMDDQVHHGLFNASKNLSAPIEHAPDRLYRHSMAMSAVYCVAYVVVFVVGLIGNSCVIAVVYRSPRMRTVTNFFIVNLAVADVLVIVFCLPATLMSNIFVPWILGWFMCKAVAYIQGVSVAASVYSLVAVSLDRYAVFAAILAVAFAYPGGLTGVAISHGVGPIVSPQVVAAAPALFLAIWWPLKCQITKRRARMMIVVIWFIALTMTSPWLLFFDLVSIYDDDPDLRLCLETWPHPKDGSLFFLIGNLTFCYVLPMILISLCYVLIWIKVWRRHIPGDTKDAQMERIQQKSKVKVVKMLVVVVILFVLSWLPLYVIFAVIKLGGDVAEREDEILPIATPIAQWLGASNSCINPILYAFFNKKYRRGFIAILKSGRCCGKIRYYETVAMMSSSTSMRKSSYYVNNNNNNSSTRRAWHGPPVHQDSNVSYIFNHTGV</sequence>
<evidence type="ECO:0000256" key="4">
    <source>
        <dbReference type="ARBA" id="ARBA00022692"/>
    </source>
</evidence>
<dbReference type="EMBL" id="QBLH01000429">
    <property type="protein sequence ID" value="TGZ55725.1"/>
    <property type="molecule type" value="Genomic_DNA"/>
</dbReference>
<keyword evidence="9" id="KW-0807">Transducer</keyword>
<dbReference type="GO" id="GO:0032870">
    <property type="term" value="P:cellular response to hormone stimulus"/>
    <property type="evidence" value="ECO:0007669"/>
    <property type="project" value="TreeGrafter"/>
</dbReference>
<dbReference type="PRINTS" id="PR01012">
    <property type="entry name" value="NRPEPTIDEYR"/>
</dbReference>
<keyword evidence="4 11" id="KW-0812">Transmembrane</keyword>
<dbReference type="InterPro" id="IPR000611">
    <property type="entry name" value="NPY_rcpt"/>
</dbReference>
<evidence type="ECO:0000313" key="14">
    <source>
        <dbReference type="Proteomes" id="UP000310200"/>
    </source>
</evidence>
<accession>A0A4S2KZQ9</accession>
<feature type="transmembrane region" description="Helical" evidence="11">
    <location>
        <begin position="192"/>
        <end position="220"/>
    </location>
</feature>
<keyword evidence="14" id="KW-1185">Reference proteome</keyword>
<evidence type="ECO:0000256" key="9">
    <source>
        <dbReference type="ARBA" id="ARBA00023224"/>
    </source>
</evidence>
<feature type="transmembrane region" description="Helical" evidence="11">
    <location>
        <begin position="128"/>
        <end position="154"/>
    </location>
</feature>
<proteinExistence type="inferred from homology"/>
<dbReference type="PROSITE" id="PS50262">
    <property type="entry name" value="G_PROTEIN_RECEP_F1_2"/>
    <property type="match status" value="1"/>
</dbReference>
<feature type="domain" description="G-protein coupled receptors family 1 profile" evidence="12">
    <location>
        <begin position="145"/>
        <end position="449"/>
    </location>
</feature>
<organism evidence="13 14">
    <name type="scientific">Temnothorax longispinosus</name>
    <dbReference type="NCBI Taxonomy" id="300112"/>
    <lineage>
        <taxon>Eukaryota</taxon>
        <taxon>Metazoa</taxon>
        <taxon>Ecdysozoa</taxon>
        <taxon>Arthropoda</taxon>
        <taxon>Hexapoda</taxon>
        <taxon>Insecta</taxon>
        <taxon>Pterygota</taxon>
        <taxon>Neoptera</taxon>
        <taxon>Endopterygota</taxon>
        <taxon>Hymenoptera</taxon>
        <taxon>Apocrita</taxon>
        <taxon>Aculeata</taxon>
        <taxon>Formicoidea</taxon>
        <taxon>Formicidae</taxon>
        <taxon>Myrmicinae</taxon>
        <taxon>Temnothorax</taxon>
    </lineage>
</organism>
<dbReference type="PANTHER" id="PTHR24241">
    <property type="entry name" value="NEUROPEPTIDE RECEPTOR-RELATED G-PROTEIN COUPLED RECEPTOR"/>
    <property type="match status" value="1"/>
</dbReference>
<feature type="region of interest" description="Disordered" evidence="10">
    <location>
        <begin position="39"/>
        <end position="63"/>
    </location>
</feature>
<dbReference type="GO" id="GO:0004983">
    <property type="term" value="F:neuropeptide Y receptor activity"/>
    <property type="evidence" value="ECO:0007669"/>
    <property type="project" value="InterPro"/>
</dbReference>
<dbReference type="PRINTS" id="PR00237">
    <property type="entry name" value="GPCRRHODOPSN"/>
</dbReference>
<feature type="transmembrane region" description="Helical" evidence="11">
    <location>
        <begin position="288"/>
        <end position="313"/>
    </location>
</feature>
<evidence type="ECO:0000256" key="10">
    <source>
        <dbReference type="SAM" id="MobiDB-lite"/>
    </source>
</evidence>
<dbReference type="InterPro" id="IPR017452">
    <property type="entry name" value="GPCR_Rhodpsn_7TM"/>
</dbReference>
<dbReference type="AlphaFoldDB" id="A0A4S2KZQ9"/>
<evidence type="ECO:0000313" key="13">
    <source>
        <dbReference type="EMBL" id="TGZ55725.1"/>
    </source>
</evidence>
<keyword evidence="6" id="KW-0297">G-protein coupled receptor</keyword>
<evidence type="ECO:0000256" key="5">
    <source>
        <dbReference type="ARBA" id="ARBA00022989"/>
    </source>
</evidence>
<evidence type="ECO:0000256" key="7">
    <source>
        <dbReference type="ARBA" id="ARBA00023136"/>
    </source>
</evidence>
<feature type="compositionally biased region" description="Low complexity" evidence="10">
    <location>
        <begin position="45"/>
        <end position="63"/>
    </location>
</feature>
<evidence type="ECO:0000259" key="12">
    <source>
        <dbReference type="PROSITE" id="PS50262"/>
    </source>
</evidence>
<name>A0A4S2KZQ9_9HYME</name>
<dbReference type="InterPro" id="IPR000276">
    <property type="entry name" value="GPCR_Rhodpsn"/>
</dbReference>
<dbReference type="GO" id="GO:0005886">
    <property type="term" value="C:plasma membrane"/>
    <property type="evidence" value="ECO:0007669"/>
    <property type="project" value="UniProtKB-SubCell"/>
</dbReference>
<protein>
    <submittedName>
        <fullName evidence="13">Neuropeptide FF receptor 2</fullName>
    </submittedName>
</protein>
<evidence type="ECO:0000256" key="8">
    <source>
        <dbReference type="ARBA" id="ARBA00023170"/>
    </source>
</evidence>
<dbReference type="Proteomes" id="UP000310200">
    <property type="component" value="Unassembled WGS sequence"/>
</dbReference>
<feature type="transmembrane region" description="Helical" evidence="11">
    <location>
        <begin position="433"/>
        <end position="452"/>
    </location>
</feature>
<feature type="transmembrane region" description="Helical" evidence="11">
    <location>
        <begin position="166"/>
        <end position="186"/>
    </location>
</feature>
<keyword evidence="5 11" id="KW-1133">Transmembrane helix</keyword>
<dbReference type="STRING" id="300112.A0A4S2KZQ9"/>
<gene>
    <name evidence="13" type="ORF">DBV15_01404</name>
</gene>
<feature type="transmembrane region" description="Helical" evidence="11">
    <location>
        <begin position="227"/>
        <end position="250"/>
    </location>
</feature>
<reference evidence="13 14" key="1">
    <citation type="journal article" date="2019" name="Philos. Trans. R. Soc. Lond., B, Biol. Sci.">
        <title>Ant behaviour and brain gene expression of defending hosts depend on the ecological success of the intruding social parasite.</title>
        <authorList>
            <person name="Kaur R."/>
            <person name="Stoldt M."/>
            <person name="Jongepier E."/>
            <person name="Feldmeyer B."/>
            <person name="Menzel F."/>
            <person name="Bornberg-Bauer E."/>
            <person name="Foitzik S."/>
        </authorList>
    </citation>
    <scope>NUCLEOTIDE SEQUENCE [LARGE SCALE GENOMIC DNA]</scope>
    <source>
        <tissue evidence="13">Whole body</tissue>
    </source>
</reference>
<feature type="transmembrane region" description="Helical" evidence="11">
    <location>
        <begin position="256"/>
        <end position="276"/>
    </location>
</feature>
<dbReference type="CDD" id="cd14993">
    <property type="entry name" value="7tmA_CCKR-like"/>
    <property type="match status" value="1"/>
</dbReference>
<feature type="transmembrane region" description="Helical" evidence="11">
    <location>
        <begin position="388"/>
        <end position="413"/>
    </location>
</feature>
<comment type="similarity">
    <text evidence="2">Belongs to the G-protein coupled receptor 1 family.</text>
</comment>
<keyword evidence="3" id="KW-1003">Cell membrane</keyword>
<keyword evidence="7 11" id="KW-0472">Membrane</keyword>
<dbReference type="GO" id="GO:0042277">
    <property type="term" value="F:peptide binding"/>
    <property type="evidence" value="ECO:0007669"/>
    <property type="project" value="TreeGrafter"/>
</dbReference>
<dbReference type="SMART" id="SM01381">
    <property type="entry name" value="7TM_GPCR_Srsx"/>
    <property type="match status" value="1"/>
</dbReference>